<dbReference type="GO" id="GO:0015986">
    <property type="term" value="P:proton motive force-driven ATP synthesis"/>
    <property type="evidence" value="ECO:0007669"/>
    <property type="project" value="UniProtKB-UniRule"/>
</dbReference>
<keyword evidence="5 10" id="KW-0375">Hydrogen ion transport</keyword>
<evidence type="ECO:0000256" key="5">
    <source>
        <dbReference type="ARBA" id="ARBA00022781"/>
    </source>
</evidence>
<evidence type="ECO:0000256" key="6">
    <source>
        <dbReference type="ARBA" id="ARBA00023065"/>
    </source>
</evidence>
<dbReference type="Proteomes" id="UP001209878">
    <property type="component" value="Unassembled WGS sequence"/>
</dbReference>
<name>A0AAD9KYF7_RIDPI</name>
<keyword evidence="4 10" id="KW-0138">CF(0)</keyword>
<evidence type="ECO:0000313" key="12">
    <source>
        <dbReference type="Proteomes" id="UP001209878"/>
    </source>
</evidence>
<gene>
    <name evidence="11" type="ORF">NP493_463g01066</name>
</gene>
<comment type="subcellular location">
    <subcellularLocation>
        <location evidence="1">Mitochondrion membrane</location>
    </subcellularLocation>
</comment>
<evidence type="ECO:0000313" key="11">
    <source>
        <dbReference type="EMBL" id="KAK2179989.1"/>
    </source>
</evidence>
<evidence type="ECO:0000256" key="8">
    <source>
        <dbReference type="ARBA" id="ARBA00023136"/>
    </source>
</evidence>
<keyword evidence="9 10" id="KW-0066">ATP synthesis</keyword>
<sequence>MAQAVQRLATKVPEMLKACQRSAEPKLKEFMKYARVELAPPTAADLPVIQKGFSNLMTAAKTKKWKALTVREGFLNSLVGFEILCWFFIGECIGKRSVVGYQIPGAVHFDAVI</sequence>
<protein>
    <recommendedName>
        <fullName evidence="10">ATP synthase subunit g</fullName>
        <shortName evidence="10">ATPase subunit g</shortName>
    </recommendedName>
</protein>
<dbReference type="Pfam" id="PF04718">
    <property type="entry name" value="ATP-synt_G"/>
    <property type="match status" value="1"/>
</dbReference>
<keyword evidence="6 10" id="KW-0406">Ion transport</keyword>
<dbReference type="InterPro" id="IPR006808">
    <property type="entry name" value="ATP_synth_F0_gsu_mt"/>
</dbReference>
<dbReference type="PIRSF" id="PIRSF017835">
    <property type="entry name" value="ATP-synth_g_mitoch_animal"/>
    <property type="match status" value="1"/>
</dbReference>
<dbReference type="EMBL" id="JAODUO010000463">
    <property type="protein sequence ID" value="KAK2179989.1"/>
    <property type="molecule type" value="Genomic_DNA"/>
</dbReference>
<reference evidence="11" key="1">
    <citation type="journal article" date="2023" name="Mol. Biol. Evol.">
        <title>Third-Generation Sequencing Reveals the Adaptive Role of the Epigenome in Three Deep-Sea Polychaetes.</title>
        <authorList>
            <person name="Perez M."/>
            <person name="Aroh O."/>
            <person name="Sun Y."/>
            <person name="Lan Y."/>
            <person name="Juniper S.K."/>
            <person name="Young C.R."/>
            <person name="Angers B."/>
            <person name="Qian P.Y."/>
        </authorList>
    </citation>
    <scope>NUCLEOTIDE SEQUENCE</scope>
    <source>
        <strain evidence="11">R07B-5</strain>
    </source>
</reference>
<evidence type="ECO:0000256" key="4">
    <source>
        <dbReference type="ARBA" id="ARBA00022547"/>
    </source>
</evidence>
<accession>A0AAD9KYF7</accession>
<dbReference type="AlphaFoldDB" id="A0AAD9KYF7"/>
<evidence type="ECO:0000256" key="10">
    <source>
        <dbReference type="PIRNR" id="PIRNR017835"/>
    </source>
</evidence>
<dbReference type="GO" id="GO:0045259">
    <property type="term" value="C:proton-transporting ATP synthase complex"/>
    <property type="evidence" value="ECO:0007669"/>
    <property type="project" value="UniProtKB-UniRule"/>
</dbReference>
<keyword evidence="3 10" id="KW-0813">Transport</keyword>
<keyword evidence="12" id="KW-1185">Reference proteome</keyword>
<keyword evidence="7 10" id="KW-0496">Mitochondrion</keyword>
<comment type="caution">
    <text evidence="11">The sequence shown here is derived from an EMBL/GenBank/DDBJ whole genome shotgun (WGS) entry which is preliminary data.</text>
</comment>
<evidence type="ECO:0000256" key="9">
    <source>
        <dbReference type="ARBA" id="ARBA00023310"/>
    </source>
</evidence>
<evidence type="ECO:0000256" key="7">
    <source>
        <dbReference type="ARBA" id="ARBA00023128"/>
    </source>
</evidence>
<evidence type="ECO:0000256" key="1">
    <source>
        <dbReference type="ARBA" id="ARBA00004325"/>
    </source>
</evidence>
<organism evidence="11 12">
    <name type="scientific">Ridgeia piscesae</name>
    <name type="common">Tubeworm</name>
    <dbReference type="NCBI Taxonomy" id="27915"/>
    <lineage>
        <taxon>Eukaryota</taxon>
        <taxon>Metazoa</taxon>
        <taxon>Spiralia</taxon>
        <taxon>Lophotrochozoa</taxon>
        <taxon>Annelida</taxon>
        <taxon>Polychaeta</taxon>
        <taxon>Sedentaria</taxon>
        <taxon>Canalipalpata</taxon>
        <taxon>Sabellida</taxon>
        <taxon>Siboglinidae</taxon>
        <taxon>Ridgeia</taxon>
    </lineage>
</organism>
<dbReference type="GO" id="GO:0031966">
    <property type="term" value="C:mitochondrial membrane"/>
    <property type="evidence" value="ECO:0007669"/>
    <property type="project" value="UniProtKB-SubCell"/>
</dbReference>
<evidence type="ECO:0000256" key="2">
    <source>
        <dbReference type="ARBA" id="ARBA00005699"/>
    </source>
</evidence>
<evidence type="ECO:0000256" key="3">
    <source>
        <dbReference type="ARBA" id="ARBA00022448"/>
    </source>
</evidence>
<dbReference type="GO" id="GO:0015078">
    <property type="term" value="F:proton transmembrane transporter activity"/>
    <property type="evidence" value="ECO:0007669"/>
    <property type="project" value="UniProtKB-UniRule"/>
</dbReference>
<keyword evidence="8 10" id="KW-0472">Membrane</keyword>
<dbReference type="InterPro" id="IPR016702">
    <property type="entry name" value="ATP5MG_metazoa"/>
</dbReference>
<dbReference type="PANTHER" id="PTHR12386">
    <property type="entry name" value="ATP SYNTHASE SUBUNIT"/>
    <property type="match status" value="1"/>
</dbReference>
<proteinExistence type="inferred from homology"/>
<comment type="similarity">
    <text evidence="2 10">Belongs to the ATPase g subunit family.</text>
</comment>